<gene>
    <name evidence="2" type="ORF">MENT_LOCUS12537</name>
</gene>
<evidence type="ECO:0000256" key="1">
    <source>
        <dbReference type="SAM" id="SignalP"/>
    </source>
</evidence>
<keyword evidence="1" id="KW-0732">Signal</keyword>
<dbReference type="AlphaFoldDB" id="A0A6V7UIS6"/>
<evidence type="ECO:0000313" key="3">
    <source>
        <dbReference type="Proteomes" id="UP000580250"/>
    </source>
</evidence>
<feature type="signal peptide" evidence="1">
    <location>
        <begin position="1"/>
        <end position="23"/>
    </location>
</feature>
<protein>
    <submittedName>
        <fullName evidence="2">Uncharacterized protein</fullName>
    </submittedName>
</protein>
<evidence type="ECO:0000313" key="2">
    <source>
        <dbReference type="EMBL" id="CAD2157238.1"/>
    </source>
</evidence>
<organism evidence="2 3">
    <name type="scientific">Meloidogyne enterolobii</name>
    <name type="common">Root-knot nematode worm</name>
    <name type="synonym">Meloidogyne mayaguensis</name>
    <dbReference type="NCBI Taxonomy" id="390850"/>
    <lineage>
        <taxon>Eukaryota</taxon>
        <taxon>Metazoa</taxon>
        <taxon>Ecdysozoa</taxon>
        <taxon>Nematoda</taxon>
        <taxon>Chromadorea</taxon>
        <taxon>Rhabditida</taxon>
        <taxon>Tylenchina</taxon>
        <taxon>Tylenchomorpha</taxon>
        <taxon>Tylenchoidea</taxon>
        <taxon>Meloidogynidae</taxon>
        <taxon>Meloidogyninae</taxon>
        <taxon>Meloidogyne</taxon>
    </lineage>
</organism>
<feature type="chain" id="PRO_5027676139" evidence="1">
    <location>
        <begin position="24"/>
        <end position="158"/>
    </location>
</feature>
<reference evidence="2 3" key="1">
    <citation type="submission" date="2020-08" db="EMBL/GenBank/DDBJ databases">
        <authorList>
            <person name="Koutsovoulos G."/>
            <person name="Danchin GJ E."/>
        </authorList>
    </citation>
    <scope>NUCLEOTIDE SEQUENCE [LARGE SCALE GENOMIC DNA]</scope>
</reference>
<comment type="caution">
    <text evidence="2">The sequence shown here is derived from an EMBL/GenBank/DDBJ whole genome shotgun (WGS) entry which is preliminary data.</text>
</comment>
<proteinExistence type="predicted"/>
<name>A0A6V7UIS6_MELEN</name>
<accession>A0A6V7UIS6</accession>
<dbReference type="Proteomes" id="UP000580250">
    <property type="component" value="Unassembled WGS sequence"/>
</dbReference>
<sequence>MNSQSLIIFPILLALVMLFTVQAEESESKLKMKDDVELETHHLQDTHHMEKRQCFCGPLRVPCSCAGRKKRAAEMNYGCTCGPWRVPCKCAGRKKRSANTENMDAVELEIHHLEKRQCTCGPWRVPCKCAGRKKRAVEMKYGCTCGPWRVPCKCAGRK</sequence>
<dbReference type="EMBL" id="CAJEWN010000065">
    <property type="protein sequence ID" value="CAD2157238.1"/>
    <property type="molecule type" value="Genomic_DNA"/>
</dbReference>